<proteinExistence type="predicted"/>
<dbReference type="InterPro" id="IPR002744">
    <property type="entry name" value="MIP18-like"/>
</dbReference>
<dbReference type="STRING" id="1618434.UR52_C0008G0021"/>
<dbReference type="SUPFAM" id="SSF117916">
    <property type="entry name" value="Fe-S cluster assembly (FSCA) domain-like"/>
    <property type="match status" value="1"/>
</dbReference>
<dbReference type="InterPro" id="IPR052339">
    <property type="entry name" value="Fe-S_Maturation_MIP18"/>
</dbReference>
<accession>A0A0G0B6H4</accession>
<name>A0A0G0B6H4_9BACT</name>
<dbReference type="InterPro" id="IPR034904">
    <property type="entry name" value="FSCA_dom_sf"/>
</dbReference>
<evidence type="ECO:0000259" key="1">
    <source>
        <dbReference type="Pfam" id="PF01883"/>
    </source>
</evidence>
<comment type="caution">
    <text evidence="2">The sequence shown here is derived from an EMBL/GenBank/DDBJ whole genome shotgun (WGS) entry which is preliminary data.</text>
</comment>
<dbReference type="PANTHER" id="PTHR42831:SF1">
    <property type="entry name" value="FE-S PROTEIN MATURATION AUXILIARY FACTOR YITW"/>
    <property type="match status" value="1"/>
</dbReference>
<gene>
    <name evidence="2" type="ORF">UR52_C0008G0021</name>
</gene>
<organism evidence="2 3">
    <name type="scientific">Candidatus Gottesmanbacteria bacterium GW2011_GWA1_34_13</name>
    <dbReference type="NCBI Taxonomy" id="1618434"/>
    <lineage>
        <taxon>Bacteria</taxon>
        <taxon>Candidatus Gottesmaniibacteriota</taxon>
    </lineage>
</organism>
<dbReference type="Gene3D" id="3.30.300.130">
    <property type="entry name" value="Fe-S cluster assembly (FSCA)"/>
    <property type="match status" value="1"/>
</dbReference>
<dbReference type="AlphaFoldDB" id="A0A0G0B6H4"/>
<dbReference type="Proteomes" id="UP000034176">
    <property type="component" value="Unassembled WGS sequence"/>
</dbReference>
<evidence type="ECO:0000313" key="3">
    <source>
        <dbReference type="Proteomes" id="UP000034176"/>
    </source>
</evidence>
<dbReference type="Pfam" id="PF01883">
    <property type="entry name" value="FeS_assembly_P"/>
    <property type="match status" value="1"/>
</dbReference>
<dbReference type="EMBL" id="LBPN01000008">
    <property type="protein sequence ID" value="KKP59311.1"/>
    <property type="molecule type" value="Genomic_DNA"/>
</dbReference>
<reference evidence="2 3" key="1">
    <citation type="journal article" date="2015" name="Nature">
        <title>rRNA introns, odd ribosomes, and small enigmatic genomes across a large radiation of phyla.</title>
        <authorList>
            <person name="Brown C.T."/>
            <person name="Hug L.A."/>
            <person name="Thomas B.C."/>
            <person name="Sharon I."/>
            <person name="Castelle C.J."/>
            <person name="Singh A."/>
            <person name="Wilkins M.J."/>
            <person name="Williams K.H."/>
            <person name="Banfield J.F."/>
        </authorList>
    </citation>
    <scope>NUCLEOTIDE SEQUENCE [LARGE SCALE GENOMIC DNA]</scope>
</reference>
<feature type="domain" description="MIP18 family-like" evidence="1">
    <location>
        <begin position="4"/>
        <end position="77"/>
    </location>
</feature>
<sequence>MITKKQILSQLRTVMDPELGISLVDLGLIYGVKCLKNGFVKVTMTLTTMGCPLFDVMADDIKTKVKTLKGVKDVKVELVFEPVWSTDKMSKNAKEQLGIE</sequence>
<dbReference type="PANTHER" id="PTHR42831">
    <property type="entry name" value="FE-S PROTEIN MATURATION AUXILIARY FACTOR YITW"/>
    <property type="match status" value="1"/>
</dbReference>
<protein>
    <recommendedName>
        <fullName evidence="1">MIP18 family-like domain-containing protein</fullName>
    </recommendedName>
</protein>
<evidence type="ECO:0000313" key="2">
    <source>
        <dbReference type="EMBL" id="KKP59311.1"/>
    </source>
</evidence>